<dbReference type="RefSeq" id="WP_126378690.1">
    <property type="nucleotide sequence ID" value="NZ_AP017378.1"/>
</dbReference>
<keyword evidence="1" id="KW-1133">Transmembrane helix</keyword>
<keyword evidence="3" id="KW-1185">Reference proteome</keyword>
<dbReference type="AlphaFoldDB" id="A0A2Z6AZE8"/>
<gene>
    <name evidence="2" type="ORF">DFE_1800</name>
</gene>
<dbReference type="NCBIfam" id="TIGR02532">
    <property type="entry name" value="IV_pilin_GFxxxE"/>
    <property type="match status" value="1"/>
</dbReference>
<name>A0A2Z6AZE8_9BACT</name>
<organism evidence="2 3">
    <name type="scientific">Desulfovibrio ferrophilus</name>
    <dbReference type="NCBI Taxonomy" id="241368"/>
    <lineage>
        <taxon>Bacteria</taxon>
        <taxon>Pseudomonadati</taxon>
        <taxon>Thermodesulfobacteriota</taxon>
        <taxon>Desulfovibrionia</taxon>
        <taxon>Desulfovibrionales</taxon>
        <taxon>Desulfovibrionaceae</taxon>
        <taxon>Desulfovibrio</taxon>
    </lineage>
</organism>
<keyword evidence="1" id="KW-0472">Membrane</keyword>
<dbReference type="InterPro" id="IPR012902">
    <property type="entry name" value="N_methyl_site"/>
</dbReference>
<evidence type="ECO:0000313" key="3">
    <source>
        <dbReference type="Proteomes" id="UP000269883"/>
    </source>
</evidence>
<accession>A0A2Z6AZE8</accession>
<reference evidence="2 3" key="1">
    <citation type="journal article" date="2018" name="Sci. Adv.">
        <title>Multi-heme cytochromes provide a pathway for survival in energy-limited environments.</title>
        <authorList>
            <person name="Deng X."/>
            <person name="Dohmae N."/>
            <person name="Nealson K.H."/>
            <person name="Hashimoto K."/>
            <person name="Okamoto A."/>
        </authorList>
    </citation>
    <scope>NUCLEOTIDE SEQUENCE [LARGE SCALE GENOMIC DNA]</scope>
    <source>
        <strain evidence="2 3">IS5</strain>
    </source>
</reference>
<evidence type="ECO:0008006" key="4">
    <source>
        <dbReference type="Google" id="ProtNLM"/>
    </source>
</evidence>
<dbReference type="KEGG" id="dfl:DFE_1800"/>
<protein>
    <recommendedName>
        <fullName evidence="4">Prepilin-type N-terminal cleavage/methylation domain-containing protein</fullName>
    </recommendedName>
</protein>
<evidence type="ECO:0000256" key="1">
    <source>
        <dbReference type="SAM" id="Phobius"/>
    </source>
</evidence>
<feature type="transmembrane region" description="Helical" evidence="1">
    <location>
        <begin position="12"/>
        <end position="33"/>
    </location>
</feature>
<dbReference type="EMBL" id="AP017378">
    <property type="protein sequence ID" value="BBD08526.1"/>
    <property type="molecule type" value="Genomic_DNA"/>
</dbReference>
<keyword evidence="1" id="KW-0812">Transmembrane</keyword>
<dbReference type="Proteomes" id="UP000269883">
    <property type="component" value="Chromosome"/>
</dbReference>
<proteinExistence type="predicted"/>
<sequence>MTKTRPLRQRTGFTLLEVVLALVIGLSMCLLLIQVGNILKMGPQTVSMVDVQYDTMREVEQLVSEYREELSEDSLNLNSLLSNWASDNDVTITTQTISVGATDGSYTFSNVRQVQMSKNGQSITAYFTE</sequence>
<evidence type="ECO:0000313" key="2">
    <source>
        <dbReference type="EMBL" id="BBD08526.1"/>
    </source>
</evidence>